<reference evidence="2 3" key="1">
    <citation type="journal article" date="2023" name="IScience">
        <title>Expanded male sex-determining region conserved during the evolution of homothallism in the green alga Volvox.</title>
        <authorList>
            <person name="Yamamoto K."/>
            <person name="Matsuzaki R."/>
            <person name="Mahakham W."/>
            <person name="Heman W."/>
            <person name="Sekimoto H."/>
            <person name="Kawachi M."/>
            <person name="Minakuchi Y."/>
            <person name="Toyoda A."/>
            <person name="Nozaki H."/>
        </authorList>
    </citation>
    <scope>NUCLEOTIDE SEQUENCE [LARGE SCALE GENOMIC DNA]</scope>
    <source>
        <strain evidence="2 3">NIES-4468</strain>
    </source>
</reference>
<evidence type="ECO:0000313" key="2">
    <source>
        <dbReference type="EMBL" id="GLI70521.1"/>
    </source>
</evidence>
<comment type="caution">
    <text evidence="2">The sequence shown here is derived from an EMBL/GenBank/DDBJ whole genome shotgun (WGS) entry which is preliminary data.</text>
</comment>
<accession>A0ABQ5SN14</accession>
<evidence type="ECO:0000313" key="3">
    <source>
        <dbReference type="Proteomes" id="UP001165090"/>
    </source>
</evidence>
<dbReference type="EMBL" id="BSDZ01000094">
    <property type="protein sequence ID" value="GLI70521.1"/>
    <property type="molecule type" value="Genomic_DNA"/>
</dbReference>
<gene>
    <name evidence="2" type="ORF">VaNZ11_015432</name>
</gene>
<feature type="signal peptide" evidence="1">
    <location>
        <begin position="1"/>
        <end position="22"/>
    </location>
</feature>
<proteinExistence type="predicted"/>
<feature type="chain" id="PRO_5047130904" evidence="1">
    <location>
        <begin position="23"/>
        <end position="337"/>
    </location>
</feature>
<keyword evidence="1" id="KW-0732">Signal</keyword>
<name>A0ABQ5SN14_9CHLO</name>
<protein>
    <submittedName>
        <fullName evidence="2">Uncharacterized protein</fullName>
    </submittedName>
</protein>
<dbReference type="Proteomes" id="UP001165090">
    <property type="component" value="Unassembled WGS sequence"/>
</dbReference>
<organism evidence="2 3">
    <name type="scientific">Volvox africanus</name>
    <dbReference type="NCBI Taxonomy" id="51714"/>
    <lineage>
        <taxon>Eukaryota</taxon>
        <taxon>Viridiplantae</taxon>
        <taxon>Chlorophyta</taxon>
        <taxon>core chlorophytes</taxon>
        <taxon>Chlorophyceae</taxon>
        <taxon>CS clade</taxon>
        <taxon>Chlamydomonadales</taxon>
        <taxon>Volvocaceae</taxon>
        <taxon>Volvox</taxon>
    </lineage>
</organism>
<keyword evidence="3" id="KW-1185">Reference proteome</keyword>
<evidence type="ECO:0000256" key="1">
    <source>
        <dbReference type="SAM" id="SignalP"/>
    </source>
</evidence>
<sequence length="337" mass="36110">MTTSWLQRVAYLLLVLTYSAVASPPFSRKTACPHKDGFEWRSDIRWKAGSGATTVGGHSSLSATEAACRNDAQCKAFNNLGEILRGNINSLTVVSSNYVGTCVYLKRSSACPERSGYQLLMYTSWQVASGSRNVRANPISSAPTTCDADSTCVAFNSNGDMLVGVVEKLIWSSTTCAYLKTSALGAVCPPLYGYEAKQNFEVVGSDGMSGTAMGPLLDVSQAREACQVNPKCSAWDSSGNIAIGGIDSYTPKLGTCAYVKNSCVPRAGFIAYADLTFDSTPSDGHFPELCGNDIYSKCLNDPTCQGYNTLRHIWTSVKPSPNTEFSGMCTYVRAPGY</sequence>